<evidence type="ECO:0008006" key="5">
    <source>
        <dbReference type="Google" id="ProtNLM"/>
    </source>
</evidence>
<dbReference type="Pfam" id="PF00646">
    <property type="entry name" value="F-box"/>
    <property type="match status" value="1"/>
</dbReference>
<dbReference type="Pfam" id="PF03478">
    <property type="entry name" value="Beta-prop_KIB1-4"/>
    <property type="match status" value="2"/>
</dbReference>
<dbReference type="InterPro" id="IPR036047">
    <property type="entry name" value="F-box-like_dom_sf"/>
</dbReference>
<feature type="domain" description="F-box" evidence="1">
    <location>
        <begin position="14"/>
        <end position="49"/>
    </location>
</feature>
<comment type="caution">
    <text evidence="3">The sequence shown here is derived from an EMBL/GenBank/DDBJ whole genome shotgun (WGS) entry which is preliminary data.</text>
</comment>
<feature type="domain" description="KIB1-4 beta-propeller" evidence="2">
    <location>
        <begin position="81"/>
        <end position="139"/>
    </location>
</feature>
<dbReference type="InterPro" id="IPR050942">
    <property type="entry name" value="F-box_BR-signaling"/>
</dbReference>
<proteinExistence type="predicted"/>
<dbReference type="EMBL" id="JBDFQZ010000003">
    <property type="protein sequence ID" value="KAK9741517.1"/>
    <property type="molecule type" value="Genomic_DNA"/>
</dbReference>
<dbReference type="PANTHER" id="PTHR44259:SF107">
    <property type="entry name" value="F-BOX PROTEIN SKIP23-LIKE"/>
    <property type="match status" value="1"/>
</dbReference>
<name>A0AAW1M7T6_SAPOF</name>
<dbReference type="CDD" id="cd09917">
    <property type="entry name" value="F-box_SF"/>
    <property type="match status" value="1"/>
</dbReference>
<reference evidence="3" key="1">
    <citation type="submission" date="2024-03" db="EMBL/GenBank/DDBJ databases">
        <title>WGS assembly of Saponaria officinalis var. Norfolk2.</title>
        <authorList>
            <person name="Jenkins J."/>
            <person name="Shu S."/>
            <person name="Grimwood J."/>
            <person name="Barry K."/>
            <person name="Goodstein D."/>
            <person name="Schmutz J."/>
            <person name="Leebens-Mack J."/>
            <person name="Osbourn A."/>
        </authorList>
    </citation>
    <scope>NUCLEOTIDE SEQUENCE [LARGE SCALE GENOMIC DNA]</scope>
    <source>
        <strain evidence="3">JIC</strain>
    </source>
</reference>
<evidence type="ECO:0000313" key="3">
    <source>
        <dbReference type="EMBL" id="KAK9741517.1"/>
    </source>
</evidence>
<evidence type="ECO:0000313" key="4">
    <source>
        <dbReference type="Proteomes" id="UP001443914"/>
    </source>
</evidence>
<feature type="domain" description="KIB1-4 beta-propeller" evidence="2">
    <location>
        <begin position="177"/>
        <end position="312"/>
    </location>
</feature>
<keyword evidence="4" id="KW-1185">Reference proteome</keyword>
<dbReference type="InterPro" id="IPR005174">
    <property type="entry name" value="KIB1-4_b-propeller"/>
</dbReference>
<dbReference type="InterPro" id="IPR001810">
    <property type="entry name" value="F-box_dom"/>
</dbReference>
<evidence type="ECO:0000259" key="1">
    <source>
        <dbReference type="Pfam" id="PF00646"/>
    </source>
</evidence>
<evidence type="ECO:0000259" key="2">
    <source>
        <dbReference type="Pfam" id="PF03478"/>
    </source>
</evidence>
<sequence length="341" mass="39626">MNLLAKRTHTIEDWSLLPADIIISIALNLNAFEDFICFSLVCRSWNRASSLIKHQWRAKSPVSWLLLAENTNENPNCLRKLFNITNDKCYKLSLPETFGKRCWGSAYGWVAMVDCNLNVELFNPITKAQLYFPSLKAIYKRGMVLGEPLYDGLSEDTNLFEKHFDWFIGETVEPVEYCPPGDPEIFREMSHDDRSIYLVQSHFDLLMVLRYKDGALISNESDLDGNDLHNLDNIPYITIVFKVFKLDHKHKSWEEIEDMDDVALFVGDNYSMCVSPTLFKCFKPNCIYFNDDEANYWCCDARAIGQDMGIFDIKCGQRWQFYRGDDISSSIYPPVWFIPQL</sequence>
<dbReference type="Gene3D" id="1.20.1280.50">
    <property type="match status" value="1"/>
</dbReference>
<organism evidence="3 4">
    <name type="scientific">Saponaria officinalis</name>
    <name type="common">Common soapwort</name>
    <name type="synonym">Lychnis saponaria</name>
    <dbReference type="NCBI Taxonomy" id="3572"/>
    <lineage>
        <taxon>Eukaryota</taxon>
        <taxon>Viridiplantae</taxon>
        <taxon>Streptophyta</taxon>
        <taxon>Embryophyta</taxon>
        <taxon>Tracheophyta</taxon>
        <taxon>Spermatophyta</taxon>
        <taxon>Magnoliopsida</taxon>
        <taxon>eudicotyledons</taxon>
        <taxon>Gunneridae</taxon>
        <taxon>Pentapetalae</taxon>
        <taxon>Caryophyllales</taxon>
        <taxon>Caryophyllaceae</taxon>
        <taxon>Caryophylleae</taxon>
        <taxon>Saponaria</taxon>
    </lineage>
</organism>
<dbReference type="PANTHER" id="PTHR44259">
    <property type="entry name" value="OS07G0183000 PROTEIN-RELATED"/>
    <property type="match status" value="1"/>
</dbReference>
<dbReference type="SUPFAM" id="SSF81383">
    <property type="entry name" value="F-box domain"/>
    <property type="match status" value="1"/>
</dbReference>
<gene>
    <name evidence="3" type="ORF">RND81_03G111700</name>
</gene>
<accession>A0AAW1M7T6</accession>
<dbReference type="AlphaFoldDB" id="A0AAW1M7T6"/>
<protein>
    <recommendedName>
        <fullName evidence="5">F-box domain-containing protein</fullName>
    </recommendedName>
</protein>
<dbReference type="Proteomes" id="UP001443914">
    <property type="component" value="Unassembled WGS sequence"/>
</dbReference>